<evidence type="ECO:0000256" key="4">
    <source>
        <dbReference type="ARBA" id="ARBA00022777"/>
    </source>
</evidence>
<dbReference type="CDD" id="cd01167">
    <property type="entry name" value="bac_FRK"/>
    <property type="match status" value="1"/>
</dbReference>
<protein>
    <submittedName>
        <fullName evidence="7">Fructokinase</fullName>
    </submittedName>
</protein>
<dbReference type="RefSeq" id="WP_009543755.1">
    <property type="nucleotide sequence ID" value="NC_010546.1"/>
</dbReference>
<dbReference type="Gene3D" id="3.40.1190.20">
    <property type="match status" value="1"/>
</dbReference>
<dbReference type="AlphaFoldDB" id="B1WRS5"/>
<dbReference type="Pfam" id="PF00294">
    <property type="entry name" value="PfkB"/>
    <property type="match status" value="1"/>
</dbReference>
<comment type="similarity">
    <text evidence="1">Belongs to the carbohydrate kinase PfkB family.</text>
</comment>
<dbReference type="PANTHER" id="PTHR43085:SF1">
    <property type="entry name" value="PSEUDOURIDINE KINASE-RELATED"/>
    <property type="match status" value="1"/>
</dbReference>
<evidence type="ECO:0000256" key="2">
    <source>
        <dbReference type="ARBA" id="ARBA00022679"/>
    </source>
</evidence>
<dbReference type="KEGG" id="cyt:cce_4168"/>
<dbReference type="InterPro" id="IPR011611">
    <property type="entry name" value="PfkB_dom"/>
</dbReference>
<feature type="domain" description="Carbohydrate kinase PfkB" evidence="6">
    <location>
        <begin position="5"/>
        <end position="312"/>
    </location>
</feature>
<name>B1WRS5_CROS5</name>
<reference evidence="7 8" key="1">
    <citation type="journal article" date="2008" name="Proc. Natl. Acad. Sci. U.S.A.">
        <title>The genome of Cyanothece 51142, a unicellular diazotrophic cyanobacterium important in the marine nitrogen cycle.</title>
        <authorList>
            <person name="Welsh E.A."/>
            <person name="Liberton M."/>
            <person name="Stoeckel J."/>
            <person name="Loh T."/>
            <person name="Elvitigala T."/>
            <person name="Wang C."/>
            <person name="Wollam A."/>
            <person name="Fulton R.S."/>
            <person name="Clifton S.W."/>
            <person name="Jacobs J.M."/>
            <person name="Aurora R."/>
            <person name="Ghosh B.K."/>
            <person name="Sherman L.A."/>
            <person name="Smith R.D."/>
            <person name="Wilson R.K."/>
            <person name="Pakrasi H.B."/>
        </authorList>
    </citation>
    <scope>NUCLEOTIDE SEQUENCE [LARGE SCALE GENOMIC DNA]</scope>
    <source>
        <strain evidence="8">ATCC 51142 / BH68</strain>
    </source>
</reference>
<gene>
    <name evidence="7" type="primary">cscK</name>
    <name evidence="7" type="ordered locus">cce_4168</name>
</gene>
<dbReference type="GO" id="GO:0005524">
    <property type="term" value="F:ATP binding"/>
    <property type="evidence" value="ECO:0007669"/>
    <property type="project" value="UniProtKB-KW"/>
</dbReference>
<evidence type="ECO:0000256" key="3">
    <source>
        <dbReference type="ARBA" id="ARBA00022741"/>
    </source>
</evidence>
<evidence type="ECO:0000313" key="8">
    <source>
        <dbReference type="Proteomes" id="UP000001203"/>
    </source>
</evidence>
<accession>B1WRS5</accession>
<dbReference type="SUPFAM" id="SSF53613">
    <property type="entry name" value="Ribokinase-like"/>
    <property type="match status" value="1"/>
</dbReference>
<dbReference type="GO" id="GO:0016301">
    <property type="term" value="F:kinase activity"/>
    <property type="evidence" value="ECO:0007669"/>
    <property type="project" value="UniProtKB-KW"/>
</dbReference>
<keyword evidence="5" id="KW-0067">ATP-binding</keyword>
<dbReference type="PROSITE" id="PS00583">
    <property type="entry name" value="PFKB_KINASES_1"/>
    <property type="match status" value="1"/>
</dbReference>
<organism evidence="7 8">
    <name type="scientific">Crocosphaera subtropica (strain ATCC 51142 / BH68)</name>
    <name type="common">Cyanothece sp. (strain ATCC 51142)</name>
    <dbReference type="NCBI Taxonomy" id="43989"/>
    <lineage>
        <taxon>Bacteria</taxon>
        <taxon>Bacillati</taxon>
        <taxon>Cyanobacteriota</taxon>
        <taxon>Cyanophyceae</taxon>
        <taxon>Oscillatoriophycideae</taxon>
        <taxon>Chroococcales</taxon>
        <taxon>Aphanothecaceae</taxon>
        <taxon>Crocosphaera</taxon>
        <taxon>Crocosphaera subtropica</taxon>
    </lineage>
</organism>
<dbReference type="InterPro" id="IPR050306">
    <property type="entry name" value="PfkB_Carbo_kinase"/>
</dbReference>
<evidence type="ECO:0000313" key="7">
    <source>
        <dbReference type="EMBL" id="ACB53516.1"/>
    </source>
</evidence>
<keyword evidence="2" id="KW-0808">Transferase</keyword>
<sequence>MNNPQILCMGEILFDCLANQLGKELEEVTSWTAYPGGAPANVACALIKLGVAAAFIGCIGEDKPGDELVDLLETIGVNITGIQRHPTAITRQVYVTRSLTGERNFAGFGDINTEEFADTQLEAKQLKESLFTHANYLVIGTLELAYSNSKEAIFQAIDLAKKHQLKIFVDINWRPVFWPNLEQAKPLILQILKEADLIKCSQEEANWLWSTEDPRNIAQTFPKIKGILVTLAEKGCHYYLGKNQGTVEGFSVEVVDTTGAGDSFVAGFLAQCCLYQDKIFNKADIAKQAIIYSNAVGALTTTKLGAIAAQPTQEEVETFLKNN</sequence>
<proteinExistence type="inferred from homology"/>
<dbReference type="PROSITE" id="PS00584">
    <property type="entry name" value="PFKB_KINASES_2"/>
    <property type="match status" value="1"/>
</dbReference>
<evidence type="ECO:0000259" key="6">
    <source>
        <dbReference type="Pfam" id="PF00294"/>
    </source>
</evidence>
<evidence type="ECO:0000256" key="1">
    <source>
        <dbReference type="ARBA" id="ARBA00010688"/>
    </source>
</evidence>
<keyword evidence="4" id="KW-0418">Kinase</keyword>
<dbReference type="PANTHER" id="PTHR43085">
    <property type="entry name" value="HEXOKINASE FAMILY MEMBER"/>
    <property type="match status" value="1"/>
</dbReference>
<keyword evidence="8" id="KW-1185">Reference proteome</keyword>
<dbReference type="InterPro" id="IPR002173">
    <property type="entry name" value="Carboh/pur_kinase_PfkB_CS"/>
</dbReference>
<dbReference type="OrthoDB" id="9813569at2"/>
<evidence type="ECO:0000256" key="5">
    <source>
        <dbReference type="ARBA" id="ARBA00022840"/>
    </source>
</evidence>
<dbReference type="EMBL" id="CP000806">
    <property type="protein sequence ID" value="ACB53516.1"/>
    <property type="molecule type" value="Genomic_DNA"/>
</dbReference>
<dbReference type="eggNOG" id="COG0524">
    <property type="taxonomic scope" value="Bacteria"/>
</dbReference>
<dbReference type="STRING" id="43989.cce_4168"/>
<dbReference type="InterPro" id="IPR029056">
    <property type="entry name" value="Ribokinase-like"/>
</dbReference>
<dbReference type="HOGENOM" id="CLU_027634_6_1_3"/>
<keyword evidence="3" id="KW-0547">Nucleotide-binding</keyword>
<dbReference type="Proteomes" id="UP000001203">
    <property type="component" value="Chromosome circular"/>
</dbReference>